<keyword evidence="2" id="KW-0560">Oxidoreductase</keyword>
<dbReference type="GO" id="GO:0070402">
    <property type="term" value="F:NADPH binding"/>
    <property type="evidence" value="ECO:0007669"/>
    <property type="project" value="TreeGrafter"/>
</dbReference>
<keyword evidence="1" id="KW-0521">NADP</keyword>
<dbReference type="SUPFAM" id="SSF50129">
    <property type="entry name" value="GroES-like"/>
    <property type="match status" value="1"/>
</dbReference>
<dbReference type="Pfam" id="PF08240">
    <property type="entry name" value="ADH_N"/>
    <property type="match status" value="1"/>
</dbReference>
<evidence type="ECO:0000256" key="1">
    <source>
        <dbReference type="ARBA" id="ARBA00022857"/>
    </source>
</evidence>
<dbReference type="EMBL" id="AP035881">
    <property type="protein sequence ID" value="BFP47946.1"/>
    <property type="molecule type" value="Genomic_DNA"/>
</dbReference>
<dbReference type="RefSeq" id="WP_407990224.1">
    <property type="nucleotide sequence ID" value="NZ_AP035881.2"/>
</dbReference>
<dbReference type="Pfam" id="PF13602">
    <property type="entry name" value="ADH_zinc_N_2"/>
    <property type="match status" value="1"/>
</dbReference>
<dbReference type="InterPro" id="IPR020843">
    <property type="entry name" value="ER"/>
</dbReference>
<dbReference type="PANTHER" id="PTHR48106">
    <property type="entry name" value="QUINONE OXIDOREDUCTASE PIG3-RELATED"/>
    <property type="match status" value="1"/>
</dbReference>
<dbReference type="SUPFAM" id="SSF51735">
    <property type="entry name" value="NAD(P)-binding Rossmann-fold domains"/>
    <property type="match status" value="1"/>
</dbReference>
<proteinExistence type="predicted"/>
<dbReference type="InterPro" id="IPR013154">
    <property type="entry name" value="ADH-like_N"/>
</dbReference>
<name>A0AB33JXL0_9ACTN</name>
<gene>
    <name evidence="4" type="ORF">KCMC57_43140</name>
</gene>
<evidence type="ECO:0000313" key="4">
    <source>
        <dbReference type="EMBL" id="BFP47946.1"/>
    </source>
</evidence>
<evidence type="ECO:0000256" key="2">
    <source>
        <dbReference type="ARBA" id="ARBA00023002"/>
    </source>
</evidence>
<dbReference type="InterPro" id="IPR036291">
    <property type="entry name" value="NAD(P)-bd_dom_sf"/>
</dbReference>
<dbReference type="PANTHER" id="PTHR48106:SF18">
    <property type="entry name" value="QUINONE OXIDOREDUCTASE PIG3"/>
    <property type="match status" value="1"/>
</dbReference>
<dbReference type="Gene3D" id="3.90.180.10">
    <property type="entry name" value="Medium-chain alcohol dehydrogenases, catalytic domain"/>
    <property type="match status" value="1"/>
</dbReference>
<dbReference type="SMART" id="SM00829">
    <property type="entry name" value="PKS_ER"/>
    <property type="match status" value="1"/>
</dbReference>
<accession>A0AB33JXL0</accession>
<protein>
    <submittedName>
        <fullName evidence="4">NADP-dependent oxidoreductase</fullName>
    </submittedName>
</protein>
<evidence type="ECO:0000259" key="3">
    <source>
        <dbReference type="SMART" id="SM00829"/>
    </source>
</evidence>
<dbReference type="PROSITE" id="PS01162">
    <property type="entry name" value="QOR_ZETA_CRYSTAL"/>
    <property type="match status" value="1"/>
</dbReference>
<dbReference type="GO" id="GO:0016651">
    <property type="term" value="F:oxidoreductase activity, acting on NAD(P)H"/>
    <property type="evidence" value="ECO:0007669"/>
    <property type="project" value="TreeGrafter"/>
</dbReference>
<dbReference type="InterPro" id="IPR002364">
    <property type="entry name" value="Quin_OxRdtase/zeta-crystal_CS"/>
</dbReference>
<sequence>MLASMFNEPGGPDVLYVAELPVPAPGPGEVLVRVLAAGIQPADTAVRSGWCPPGAAITYPAIPGNEFAGVVEQLGAGSFGWEVGDEVLGFRLLNCHAQHVAVDGAQLVPKPAGMSWAEAGSFSASAQTAHVALTELKVGRGDTVLIHGASGGVGTVAVQLARAWGATVIGTASKRNHAYLRELGAIPVTYGEGLPARVRELAPDGVNAALDAAGRGALEASLELVPDRTRIGTIVDYPGAQRLGLTALRGPRTAARLAELTALWESGALRLEIAATFPLTRAAEAHRLVEAGHVRGKAVITPWAD</sequence>
<dbReference type="InterPro" id="IPR011032">
    <property type="entry name" value="GroES-like_sf"/>
</dbReference>
<dbReference type="CDD" id="cd05289">
    <property type="entry name" value="MDR_like_2"/>
    <property type="match status" value="1"/>
</dbReference>
<organism evidence="4">
    <name type="scientific">Kitasatospora sp. CMC57</name>
    <dbReference type="NCBI Taxonomy" id="3231513"/>
    <lineage>
        <taxon>Bacteria</taxon>
        <taxon>Bacillati</taxon>
        <taxon>Actinomycetota</taxon>
        <taxon>Actinomycetes</taxon>
        <taxon>Kitasatosporales</taxon>
        <taxon>Streptomycetaceae</taxon>
        <taxon>Kitasatospora</taxon>
    </lineage>
</organism>
<dbReference type="AlphaFoldDB" id="A0AB33JXL0"/>
<dbReference type="Gene3D" id="3.40.50.720">
    <property type="entry name" value="NAD(P)-binding Rossmann-like Domain"/>
    <property type="match status" value="1"/>
</dbReference>
<dbReference type="GO" id="GO:0008270">
    <property type="term" value="F:zinc ion binding"/>
    <property type="evidence" value="ECO:0007669"/>
    <property type="project" value="InterPro"/>
</dbReference>
<feature type="domain" description="Enoyl reductase (ER)" evidence="3">
    <location>
        <begin position="10"/>
        <end position="300"/>
    </location>
</feature>
<reference evidence="4" key="1">
    <citation type="submission" date="2024-07" db="EMBL/GenBank/DDBJ databases">
        <title>Complete genome sequences of cellulolytic bacteria, Kitasatospora sp. CMC57 and Streptomyces sp. CMC78, isolated from Japanese agricultural soil.</title>
        <authorList>
            <person name="Hashimoto T."/>
            <person name="Ito M."/>
            <person name="Iwamoto M."/>
            <person name="Fukahori D."/>
            <person name="Shoda T."/>
            <person name="Sakoda M."/>
            <person name="Morohoshi T."/>
            <person name="Mitsuboshi M."/>
            <person name="Nishizawa T."/>
        </authorList>
    </citation>
    <scope>NUCLEOTIDE SEQUENCE</scope>
    <source>
        <strain evidence="4">CMC57</strain>
    </source>
</reference>